<dbReference type="InterPro" id="IPR000210">
    <property type="entry name" value="BTB/POZ_dom"/>
</dbReference>
<feature type="domain" description="BTB" evidence="1">
    <location>
        <begin position="32"/>
        <end position="106"/>
    </location>
</feature>
<protein>
    <recommendedName>
        <fullName evidence="1">BTB domain-containing protein</fullName>
    </recommendedName>
</protein>
<sequence>MSSTLDSHPRAKRPRKDEAVEVVRSKIWYPDGTVVLQAESTQFRVYGGFLAARSTVFRDMFAVGQAPSGEDCEVDGAPLVDLYDDKAADVEQLLDALYDWNFSKAPQKSFAQVSAMWRLGKKYGFDDLRNDAQQRLEACYPPTLAAYRKHQLGVKTSTLVEPVIGYVGMWVDAVKLARETGLLSILPAALYLSTNKTSQRDIHEEILHGVSAPDGQRFQLSEGDKAVCILATFELIKRQWEGPYKWVTGGWALHSAGSYKCTGNYKCREVFDTAKSCLGGLIPDVDPLGPTIRGATGLCAACLENVTAVVRKEEEKLWQDLPGIYGLPSWDEINKEMERISGPAST</sequence>
<reference evidence="2" key="1">
    <citation type="submission" date="2023-03" db="EMBL/GenBank/DDBJ databases">
        <title>Massive genome expansion in bonnet fungi (Mycena s.s.) driven by repeated elements and novel gene families across ecological guilds.</title>
        <authorList>
            <consortium name="Lawrence Berkeley National Laboratory"/>
            <person name="Harder C.B."/>
            <person name="Miyauchi S."/>
            <person name="Viragh M."/>
            <person name="Kuo A."/>
            <person name="Thoen E."/>
            <person name="Andreopoulos B."/>
            <person name="Lu D."/>
            <person name="Skrede I."/>
            <person name="Drula E."/>
            <person name="Henrissat B."/>
            <person name="Morin E."/>
            <person name="Kohler A."/>
            <person name="Barry K."/>
            <person name="LaButti K."/>
            <person name="Morin E."/>
            <person name="Salamov A."/>
            <person name="Lipzen A."/>
            <person name="Mereny Z."/>
            <person name="Hegedus B."/>
            <person name="Baldrian P."/>
            <person name="Stursova M."/>
            <person name="Weitz H."/>
            <person name="Taylor A."/>
            <person name="Grigoriev I.V."/>
            <person name="Nagy L.G."/>
            <person name="Martin F."/>
            <person name="Kauserud H."/>
        </authorList>
    </citation>
    <scope>NUCLEOTIDE SEQUENCE</scope>
    <source>
        <strain evidence="2">9284</strain>
    </source>
</reference>
<dbReference type="EMBL" id="JARKIF010000019">
    <property type="protein sequence ID" value="KAJ7618674.1"/>
    <property type="molecule type" value="Genomic_DNA"/>
</dbReference>
<dbReference type="Pfam" id="PF00651">
    <property type="entry name" value="BTB"/>
    <property type="match status" value="1"/>
</dbReference>
<gene>
    <name evidence="2" type="ORF">FB45DRAFT_1007407</name>
</gene>
<evidence type="ECO:0000313" key="3">
    <source>
        <dbReference type="Proteomes" id="UP001221142"/>
    </source>
</evidence>
<evidence type="ECO:0000259" key="1">
    <source>
        <dbReference type="PROSITE" id="PS50097"/>
    </source>
</evidence>
<name>A0AAD7BEA8_9AGAR</name>
<organism evidence="2 3">
    <name type="scientific">Roridomyces roridus</name>
    <dbReference type="NCBI Taxonomy" id="1738132"/>
    <lineage>
        <taxon>Eukaryota</taxon>
        <taxon>Fungi</taxon>
        <taxon>Dikarya</taxon>
        <taxon>Basidiomycota</taxon>
        <taxon>Agaricomycotina</taxon>
        <taxon>Agaricomycetes</taxon>
        <taxon>Agaricomycetidae</taxon>
        <taxon>Agaricales</taxon>
        <taxon>Marasmiineae</taxon>
        <taxon>Mycenaceae</taxon>
        <taxon>Roridomyces</taxon>
    </lineage>
</organism>
<dbReference type="AlphaFoldDB" id="A0AAD7BEA8"/>
<dbReference type="SMART" id="SM00225">
    <property type="entry name" value="BTB"/>
    <property type="match status" value="1"/>
</dbReference>
<proteinExistence type="predicted"/>
<evidence type="ECO:0000313" key="2">
    <source>
        <dbReference type="EMBL" id="KAJ7618674.1"/>
    </source>
</evidence>
<dbReference type="Proteomes" id="UP001221142">
    <property type="component" value="Unassembled WGS sequence"/>
</dbReference>
<dbReference type="InterPro" id="IPR011333">
    <property type="entry name" value="SKP1/BTB/POZ_sf"/>
</dbReference>
<dbReference type="Gene3D" id="3.30.710.10">
    <property type="entry name" value="Potassium Channel Kv1.1, Chain A"/>
    <property type="match status" value="1"/>
</dbReference>
<comment type="caution">
    <text evidence="2">The sequence shown here is derived from an EMBL/GenBank/DDBJ whole genome shotgun (WGS) entry which is preliminary data.</text>
</comment>
<accession>A0AAD7BEA8</accession>
<dbReference type="SUPFAM" id="SSF54695">
    <property type="entry name" value="POZ domain"/>
    <property type="match status" value="1"/>
</dbReference>
<keyword evidence="3" id="KW-1185">Reference proteome</keyword>
<dbReference type="CDD" id="cd18186">
    <property type="entry name" value="BTB_POZ_ZBTB_KLHL-like"/>
    <property type="match status" value="1"/>
</dbReference>
<dbReference type="PROSITE" id="PS50097">
    <property type="entry name" value="BTB"/>
    <property type="match status" value="1"/>
</dbReference>